<dbReference type="Proteomes" id="UP000199513">
    <property type="component" value="Unassembled WGS sequence"/>
</dbReference>
<gene>
    <name evidence="1" type="ORF">SAMN04488541_100791</name>
</gene>
<dbReference type="InterPro" id="IPR021452">
    <property type="entry name" value="DUF3103"/>
</dbReference>
<proteinExistence type="predicted"/>
<dbReference type="AlphaFoldDB" id="A0A1I2DMV2"/>
<organism evidence="1 2">
    <name type="scientific">Thermoflexibacter ruber</name>
    <dbReference type="NCBI Taxonomy" id="1003"/>
    <lineage>
        <taxon>Bacteria</taxon>
        <taxon>Pseudomonadati</taxon>
        <taxon>Bacteroidota</taxon>
        <taxon>Cytophagia</taxon>
        <taxon>Cytophagales</taxon>
        <taxon>Thermoflexibacteraceae</taxon>
        <taxon>Thermoflexibacter</taxon>
    </lineage>
</organism>
<protein>
    <submittedName>
        <fullName evidence="1">Uncharacterized protein</fullName>
    </submittedName>
</protein>
<dbReference type="RefSeq" id="WP_091541515.1">
    <property type="nucleotide sequence ID" value="NZ_FONY01000007.1"/>
</dbReference>
<evidence type="ECO:0000313" key="1">
    <source>
        <dbReference type="EMBL" id="SFE81905.1"/>
    </source>
</evidence>
<reference evidence="1 2" key="1">
    <citation type="submission" date="2016-10" db="EMBL/GenBank/DDBJ databases">
        <authorList>
            <person name="de Groot N.N."/>
        </authorList>
    </citation>
    <scope>NUCLEOTIDE SEQUENCE [LARGE SCALE GENOMIC DNA]</scope>
    <source>
        <strain>GEY</strain>
        <strain evidence="2">DSM 9560</strain>
    </source>
</reference>
<evidence type="ECO:0000313" key="2">
    <source>
        <dbReference type="Proteomes" id="UP000199513"/>
    </source>
</evidence>
<dbReference type="Pfam" id="PF11301">
    <property type="entry name" value="DUF3103"/>
    <property type="match status" value="1"/>
</dbReference>
<accession>A0A1I2DMV2</accession>
<name>A0A1I2DMV2_9BACT</name>
<sequence length="333" mass="37663">MRLEYKSFDYDEINQNLEKVAFSLAAQMNDPEIRKIIKDEALKQFDGDYDILYNHLKNIKTKDGKSIGEKLMLKNKNIHAQATKIPKFQLSVPINCESWDTENHIPLVVIIPQGKSDKEISRLKAIDYKGNIHFLDAKKVPNEPVVVLNESERTDENGNLLENLVLSTNRNLSNGRLENSAEYLGRIYAPNPSALEAWWDSNLEMRLVVSVRPNGGTPTSVIDAIYNASRTCISEQHSNGQHGCYFGNFLFTWLPSYGQTITYTWIEYDGGGLDTLTFSVSYAPPNSGITSTISRTINRSTWDEHANQSTVWRGEASNTEYGGGSIFSFRIFF</sequence>
<dbReference type="EMBL" id="FONY01000007">
    <property type="protein sequence ID" value="SFE81905.1"/>
    <property type="molecule type" value="Genomic_DNA"/>
</dbReference>
<keyword evidence="2" id="KW-1185">Reference proteome</keyword>
<dbReference type="OrthoDB" id="866679at2"/>